<evidence type="ECO:0000313" key="9">
    <source>
        <dbReference type="EMBL" id="NMP30625.1"/>
    </source>
</evidence>
<dbReference type="FunFam" id="3.40.309.10:FF:000006">
    <property type="entry name" value="Gamma-glutamyl phosphate reductase"/>
    <property type="match status" value="1"/>
</dbReference>
<comment type="catalytic activity">
    <reaction evidence="6 7">
        <text>L-glutamate 5-semialdehyde + phosphate + NADP(+) = L-glutamyl 5-phosphate + NADPH + H(+)</text>
        <dbReference type="Rhea" id="RHEA:19541"/>
        <dbReference type="ChEBI" id="CHEBI:15378"/>
        <dbReference type="ChEBI" id="CHEBI:43474"/>
        <dbReference type="ChEBI" id="CHEBI:57783"/>
        <dbReference type="ChEBI" id="CHEBI:58066"/>
        <dbReference type="ChEBI" id="CHEBI:58274"/>
        <dbReference type="ChEBI" id="CHEBI:58349"/>
        <dbReference type="EC" id="1.2.1.41"/>
    </reaction>
</comment>
<evidence type="ECO:0000256" key="2">
    <source>
        <dbReference type="ARBA" id="ARBA00022605"/>
    </source>
</evidence>
<dbReference type="AlphaFoldDB" id="A0A7Y0LCL5"/>
<dbReference type="PANTHER" id="PTHR11063">
    <property type="entry name" value="GLUTAMATE SEMIALDEHYDE DEHYDROGENASE"/>
    <property type="match status" value="1"/>
</dbReference>
<protein>
    <recommendedName>
        <fullName evidence="7">Gamma-glutamyl phosphate reductase</fullName>
        <shortName evidence="7">GPR</shortName>
        <ecNumber evidence="7">1.2.1.41</ecNumber>
    </recommendedName>
    <alternativeName>
        <fullName evidence="7">Glutamate-5-semialdehyde dehydrogenase</fullName>
    </alternativeName>
    <alternativeName>
        <fullName evidence="7">Glutamyl-gamma-semialdehyde dehydrogenase</fullName>
        <shortName evidence="7">GSA dehydrogenase</shortName>
    </alternativeName>
</protein>
<name>A0A7Y0LCL5_9GAMM</name>
<dbReference type="NCBIfam" id="TIGR00407">
    <property type="entry name" value="proA"/>
    <property type="match status" value="1"/>
</dbReference>
<evidence type="ECO:0000259" key="8">
    <source>
        <dbReference type="Pfam" id="PF00171"/>
    </source>
</evidence>
<dbReference type="GO" id="GO:0055129">
    <property type="term" value="P:L-proline biosynthetic process"/>
    <property type="evidence" value="ECO:0007669"/>
    <property type="project" value="UniProtKB-UniRule"/>
</dbReference>
<dbReference type="GO" id="GO:0004350">
    <property type="term" value="F:glutamate-5-semialdehyde dehydrogenase activity"/>
    <property type="evidence" value="ECO:0007669"/>
    <property type="project" value="UniProtKB-UniRule"/>
</dbReference>
<dbReference type="InterPro" id="IPR016163">
    <property type="entry name" value="Ald_DH_C"/>
</dbReference>
<comment type="caution">
    <text evidence="9">The sequence shown here is derived from an EMBL/GenBank/DDBJ whole genome shotgun (WGS) entry which is preliminary data.</text>
</comment>
<evidence type="ECO:0000313" key="10">
    <source>
        <dbReference type="Proteomes" id="UP000568664"/>
    </source>
</evidence>
<comment type="subcellular location">
    <subcellularLocation>
        <location evidence="7">Cytoplasm</location>
    </subcellularLocation>
</comment>
<dbReference type="InterPro" id="IPR000965">
    <property type="entry name" value="GPR_dom"/>
</dbReference>
<keyword evidence="7" id="KW-0963">Cytoplasm</keyword>
<comment type="similarity">
    <text evidence="7">Belongs to the gamma-glutamyl phosphate reductase family.</text>
</comment>
<dbReference type="SUPFAM" id="SSF53720">
    <property type="entry name" value="ALDH-like"/>
    <property type="match status" value="1"/>
</dbReference>
<dbReference type="UniPathway" id="UPA00098">
    <property type="reaction ID" value="UER00360"/>
</dbReference>
<keyword evidence="3 7" id="KW-0641">Proline biosynthesis</keyword>
<organism evidence="9 10">
    <name type="scientific">Thalassotalea algicola</name>
    <dbReference type="NCBI Taxonomy" id="2716224"/>
    <lineage>
        <taxon>Bacteria</taxon>
        <taxon>Pseudomonadati</taxon>
        <taxon>Pseudomonadota</taxon>
        <taxon>Gammaproteobacteria</taxon>
        <taxon>Alteromonadales</taxon>
        <taxon>Colwelliaceae</taxon>
        <taxon>Thalassotalea</taxon>
    </lineage>
</organism>
<dbReference type="PROSITE" id="PS01223">
    <property type="entry name" value="PROA"/>
    <property type="match status" value="1"/>
</dbReference>
<evidence type="ECO:0000256" key="4">
    <source>
        <dbReference type="ARBA" id="ARBA00022857"/>
    </source>
</evidence>
<dbReference type="CDD" id="cd07079">
    <property type="entry name" value="ALDH_F18-19_ProA-GPR"/>
    <property type="match status" value="1"/>
</dbReference>
<keyword evidence="5 7" id="KW-0560">Oxidoreductase</keyword>
<dbReference type="GO" id="GO:0050661">
    <property type="term" value="F:NADP binding"/>
    <property type="evidence" value="ECO:0007669"/>
    <property type="project" value="InterPro"/>
</dbReference>
<dbReference type="InterPro" id="IPR012134">
    <property type="entry name" value="Glu-5-SA_DH"/>
</dbReference>
<evidence type="ECO:0000256" key="6">
    <source>
        <dbReference type="ARBA" id="ARBA00049024"/>
    </source>
</evidence>
<dbReference type="Pfam" id="PF00171">
    <property type="entry name" value="Aldedh"/>
    <property type="match status" value="1"/>
</dbReference>
<reference evidence="9 10" key="1">
    <citation type="submission" date="2020-04" db="EMBL/GenBank/DDBJ databases">
        <title>Thalassotalea sp. M1531, isolated from the surface of marine red alga.</title>
        <authorList>
            <person name="Pang L."/>
            <person name="Lu D.-C."/>
        </authorList>
    </citation>
    <scope>NUCLEOTIDE SEQUENCE [LARGE SCALE GENOMIC DNA]</scope>
    <source>
        <strain evidence="9 10">M1531</strain>
    </source>
</reference>
<dbReference type="InterPro" id="IPR020593">
    <property type="entry name" value="G-glutamylP_reductase_CS"/>
</dbReference>
<keyword evidence="10" id="KW-1185">Reference proteome</keyword>
<dbReference type="InterPro" id="IPR016161">
    <property type="entry name" value="Ald_DH/histidinol_DH"/>
</dbReference>
<dbReference type="InterPro" id="IPR016162">
    <property type="entry name" value="Ald_DH_N"/>
</dbReference>
<evidence type="ECO:0000256" key="5">
    <source>
        <dbReference type="ARBA" id="ARBA00023002"/>
    </source>
</evidence>
<proteinExistence type="inferred from homology"/>
<dbReference type="PANTHER" id="PTHR11063:SF8">
    <property type="entry name" value="DELTA-1-PYRROLINE-5-CARBOXYLATE SYNTHASE"/>
    <property type="match status" value="1"/>
</dbReference>
<dbReference type="PIRSF" id="PIRSF000151">
    <property type="entry name" value="GPR"/>
    <property type="match status" value="1"/>
</dbReference>
<evidence type="ECO:0000256" key="7">
    <source>
        <dbReference type="HAMAP-Rule" id="MF_00412"/>
    </source>
</evidence>
<dbReference type="Proteomes" id="UP000568664">
    <property type="component" value="Unassembled WGS sequence"/>
</dbReference>
<feature type="domain" description="Aldehyde dehydrogenase" evidence="8">
    <location>
        <begin position="5"/>
        <end position="286"/>
    </location>
</feature>
<dbReference type="RefSeq" id="WP_169073914.1">
    <property type="nucleotide sequence ID" value="NZ_JABBXH010000001.1"/>
</dbReference>
<dbReference type="EMBL" id="JABBXH010000001">
    <property type="protein sequence ID" value="NMP30625.1"/>
    <property type="molecule type" value="Genomic_DNA"/>
</dbReference>
<dbReference type="Gene3D" id="3.40.309.10">
    <property type="entry name" value="Aldehyde Dehydrogenase, Chain A, domain 2"/>
    <property type="match status" value="1"/>
</dbReference>
<dbReference type="EC" id="1.2.1.41" evidence="7"/>
<dbReference type="GO" id="GO:0005737">
    <property type="term" value="C:cytoplasm"/>
    <property type="evidence" value="ECO:0007669"/>
    <property type="project" value="UniProtKB-SubCell"/>
</dbReference>
<sequence>MTEFNMQHMAQQAKVASRQVAQLTTTEKNELLSDMAQAIRHESQNIINENQKDLVAGRDKGLSEAMLDRLTLTPERIEGIAQAIIDIVNLPDPVGNIANMQLRPNGLQVGKMRIPLGVISMIYESRPNVTAESAALCIKAGNAVVLRGGSEAIHSNLALANCIHQVLAKYELNPHMVSVIPDTSRSVIEQLLKQRDSIDLVIPRGGEGLIRYVTENSQIPVIQHFKGVCHLYIDEYASLTKATDILVNGKTQRPSACNAIETVLVHRSVADKFLPLASKALAEFNVRIHACINSISFFDNAIPATTDDYHAEYLAQEVAIKVVEDYDAAIGHINEFTSDHTEVIVSQDTSRCQQFIRQINSSVVMANASSRFSDGGQLGLGSEIGISTSKLHAYGPMGLESLTTEKFVVVGDGQVRN</sequence>
<dbReference type="NCBIfam" id="NF001221">
    <property type="entry name" value="PRK00197.1"/>
    <property type="match status" value="1"/>
</dbReference>
<dbReference type="InterPro" id="IPR015590">
    <property type="entry name" value="Aldehyde_DH_dom"/>
</dbReference>
<comment type="function">
    <text evidence="7">Catalyzes the NADPH-dependent reduction of L-glutamate 5-phosphate into L-glutamate 5-semialdehyde and phosphate. The product spontaneously undergoes cyclization to form 1-pyrroline-5-carboxylate.</text>
</comment>
<evidence type="ECO:0000256" key="1">
    <source>
        <dbReference type="ARBA" id="ARBA00004985"/>
    </source>
</evidence>
<dbReference type="HAMAP" id="MF_00412">
    <property type="entry name" value="ProA"/>
    <property type="match status" value="1"/>
</dbReference>
<keyword evidence="2 7" id="KW-0028">Amino-acid biosynthesis</keyword>
<evidence type="ECO:0000256" key="3">
    <source>
        <dbReference type="ARBA" id="ARBA00022650"/>
    </source>
</evidence>
<dbReference type="Gene3D" id="3.40.605.10">
    <property type="entry name" value="Aldehyde Dehydrogenase, Chain A, domain 1"/>
    <property type="match status" value="1"/>
</dbReference>
<keyword evidence="4 7" id="KW-0521">NADP</keyword>
<accession>A0A7Y0LCL5</accession>
<comment type="pathway">
    <text evidence="1 7">Amino-acid biosynthesis; L-proline biosynthesis; L-glutamate 5-semialdehyde from L-glutamate: step 2/2.</text>
</comment>
<gene>
    <name evidence="7" type="primary">proA</name>
    <name evidence="9" type="ORF">HII17_03535</name>
</gene>